<feature type="transmembrane region" description="Helical" evidence="1">
    <location>
        <begin position="197"/>
        <end position="213"/>
    </location>
</feature>
<feature type="transmembrane region" description="Helical" evidence="1">
    <location>
        <begin position="106"/>
        <end position="129"/>
    </location>
</feature>
<keyword evidence="1" id="KW-0472">Membrane</keyword>
<evidence type="ECO:0000313" key="2">
    <source>
        <dbReference type="EMBL" id="SUZ52648.1"/>
    </source>
</evidence>
<organism evidence="2">
    <name type="scientific">marine metagenome</name>
    <dbReference type="NCBI Taxonomy" id="408172"/>
    <lineage>
        <taxon>unclassified sequences</taxon>
        <taxon>metagenomes</taxon>
        <taxon>ecological metagenomes</taxon>
    </lineage>
</organism>
<reference evidence="2" key="1">
    <citation type="submission" date="2018-05" db="EMBL/GenBank/DDBJ databases">
        <authorList>
            <person name="Lanie J.A."/>
            <person name="Ng W.-L."/>
            <person name="Kazmierczak K.M."/>
            <person name="Andrzejewski T.M."/>
            <person name="Davidsen T.M."/>
            <person name="Wayne K.J."/>
            <person name="Tettelin H."/>
            <person name="Glass J.I."/>
            <person name="Rusch D."/>
            <person name="Podicherti R."/>
            <person name="Tsui H.-C.T."/>
            <person name="Winkler M.E."/>
        </authorList>
    </citation>
    <scope>NUCLEOTIDE SEQUENCE</scope>
</reference>
<dbReference type="EMBL" id="UINC01000287">
    <property type="protein sequence ID" value="SUZ52648.1"/>
    <property type="molecule type" value="Genomic_DNA"/>
</dbReference>
<dbReference type="NCBIfam" id="TIGR02458">
    <property type="entry name" value="CbtA"/>
    <property type="match status" value="1"/>
</dbReference>
<gene>
    <name evidence="2" type="ORF">METZ01_LOCUS5502</name>
</gene>
<protein>
    <recommendedName>
        <fullName evidence="3">Cobalt transporter subunit CbtA</fullName>
    </recommendedName>
</protein>
<feature type="transmembrane region" description="Helical" evidence="1">
    <location>
        <begin position="175"/>
        <end position="192"/>
    </location>
</feature>
<sequence length="272" mass="28734">MISKVLTTVLLTGFVAGLLVTGAQMLQVTPLILEAEKYELGQIAVPHTHASSGITHDHVLNGTPLATHMKMEELHETLAPTHDHSGVAHDHSAESWAPENGSERTFYTAVSNIVIGIAFSLMLVAVYLLRGKHVDINSGLLWGAAGFVVFSVAPALGQPPELPGMTAAALESRQVWWFGTVLATVIGIGLFTETKTIIPKIAAVALLAVPHVIGAPQPHLLESLIPAELSAQFAVASLVTSAFFWMVLGAASGYFYQKLVPDTSESMAAASA</sequence>
<keyword evidence="1" id="KW-0812">Transmembrane</keyword>
<feature type="transmembrane region" description="Helical" evidence="1">
    <location>
        <begin position="233"/>
        <end position="256"/>
    </location>
</feature>
<evidence type="ECO:0000256" key="1">
    <source>
        <dbReference type="SAM" id="Phobius"/>
    </source>
</evidence>
<evidence type="ECO:0008006" key="3">
    <source>
        <dbReference type="Google" id="ProtNLM"/>
    </source>
</evidence>
<feature type="transmembrane region" description="Helical" evidence="1">
    <location>
        <begin position="136"/>
        <end position="155"/>
    </location>
</feature>
<name>A0A381NFM8_9ZZZZ</name>
<accession>A0A381NFM8</accession>
<dbReference type="Pfam" id="PF09490">
    <property type="entry name" value="CbtA"/>
    <property type="match status" value="1"/>
</dbReference>
<dbReference type="InterPro" id="IPR012666">
    <property type="entry name" value="CbtA_put"/>
</dbReference>
<dbReference type="AlphaFoldDB" id="A0A381NFM8"/>
<keyword evidence="1" id="KW-1133">Transmembrane helix</keyword>
<proteinExistence type="predicted"/>